<evidence type="ECO:0000313" key="13">
    <source>
        <dbReference type="Proteomes" id="UP000605253"/>
    </source>
</evidence>
<comment type="subcellular location">
    <subcellularLocation>
        <location evidence="10">Cytoplasm</location>
    </subcellularLocation>
</comment>
<dbReference type="Gene3D" id="3.20.20.70">
    <property type="entry name" value="Aldolase class I"/>
    <property type="match status" value="1"/>
</dbReference>
<comment type="function">
    <text evidence="10">Probably acts as a heme chaperone, transferring heme to an unknown acceptor. Binds one molecule of heme per monomer, possibly covalently. Binds 1 [4Fe-4S] cluster. The cluster is coordinated with 3 cysteines and an exchangeable S-adenosyl-L-methionine.</text>
</comment>
<dbReference type="InterPro" id="IPR034505">
    <property type="entry name" value="Coproporphyrinogen-III_oxidase"/>
</dbReference>
<keyword evidence="10" id="KW-0963">Cytoplasm</keyword>
<dbReference type="GO" id="GO:0006779">
    <property type="term" value="P:porphyrin-containing compound biosynthetic process"/>
    <property type="evidence" value="ECO:0007669"/>
    <property type="project" value="InterPro"/>
</dbReference>
<dbReference type="InterPro" id="IPR004559">
    <property type="entry name" value="HemW-like"/>
</dbReference>
<evidence type="ECO:0000256" key="4">
    <source>
        <dbReference type="ARBA" id="ARBA00022617"/>
    </source>
</evidence>
<reference evidence="12" key="1">
    <citation type="journal article" date="2014" name="Int. J. Syst. Evol. Microbiol.">
        <title>Complete genome sequence of Corynebacterium casei LMG S-19264T (=DSM 44701T), isolated from a smear-ripened cheese.</title>
        <authorList>
            <consortium name="US DOE Joint Genome Institute (JGI-PGF)"/>
            <person name="Walter F."/>
            <person name="Albersmeier A."/>
            <person name="Kalinowski J."/>
            <person name="Ruckert C."/>
        </authorList>
    </citation>
    <scope>NUCLEOTIDE SEQUENCE</scope>
    <source>
        <strain evidence="12">CGMCC 1.12181</strain>
    </source>
</reference>
<evidence type="ECO:0000313" key="12">
    <source>
        <dbReference type="EMBL" id="GGF93382.1"/>
    </source>
</evidence>
<dbReference type="GO" id="GO:0005737">
    <property type="term" value="C:cytoplasm"/>
    <property type="evidence" value="ECO:0007669"/>
    <property type="project" value="UniProtKB-SubCell"/>
</dbReference>
<keyword evidence="4 10" id="KW-0349">Heme</keyword>
<dbReference type="PANTHER" id="PTHR13932:SF5">
    <property type="entry name" value="RADICAL S-ADENOSYL METHIONINE DOMAIN-CONTAINING PROTEIN 1, MITOCHONDRIAL"/>
    <property type="match status" value="1"/>
</dbReference>
<reference evidence="12" key="2">
    <citation type="submission" date="2020-09" db="EMBL/GenBank/DDBJ databases">
        <authorList>
            <person name="Sun Q."/>
            <person name="Zhou Y."/>
        </authorList>
    </citation>
    <scope>NUCLEOTIDE SEQUENCE</scope>
    <source>
        <strain evidence="12">CGMCC 1.12181</strain>
    </source>
</reference>
<keyword evidence="9 10" id="KW-0143">Chaperone</keyword>
<dbReference type="PROSITE" id="PS51918">
    <property type="entry name" value="RADICAL_SAM"/>
    <property type="match status" value="1"/>
</dbReference>
<dbReference type="GO" id="GO:0051539">
    <property type="term" value="F:4 iron, 4 sulfur cluster binding"/>
    <property type="evidence" value="ECO:0007669"/>
    <property type="project" value="UniProtKB-UniRule"/>
</dbReference>
<dbReference type="RefSeq" id="WP_188364916.1">
    <property type="nucleotide sequence ID" value="NZ_BAABJF010000015.1"/>
</dbReference>
<dbReference type="InterPro" id="IPR010723">
    <property type="entry name" value="HemN_C"/>
</dbReference>
<evidence type="ECO:0000256" key="3">
    <source>
        <dbReference type="ARBA" id="ARBA00017228"/>
    </source>
</evidence>
<dbReference type="GO" id="GO:0046872">
    <property type="term" value="F:metal ion binding"/>
    <property type="evidence" value="ECO:0007669"/>
    <property type="project" value="UniProtKB-UniRule"/>
</dbReference>
<keyword evidence="5 10" id="KW-0949">S-adenosyl-L-methionine</keyword>
<evidence type="ECO:0000256" key="7">
    <source>
        <dbReference type="ARBA" id="ARBA00023004"/>
    </source>
</evidence>
<dbReference type="NCBIfam" id="TIGR00539">
    <property type="entry name" value="hemN_rel"/>
    <property type="match status" value="1"/>
</dbReference>
<dbReference type="InterPro" id="IPR007197">
    <property type="entry name" value="rSAM"/>
</dbReference>
<dbReference type="EMBL" id="BMEO01000004">
    <property type="protein sequence ID" value="GGF93382.1"/>
    <property type="molecule type" value="Genomic_DNA"/>
</dbReference>
<evidence type="ECO:0000256" key="5">
    <source>
        <dbReference type="ARBA" id="ARBA00022691"/>
    </source>
</evidence>
<comment type="similarity">
    <text evidence="2">Belongs to the anaerobic coproporphyrinogen-III oxidase family. HemW subfamily.</text>
</comment>
<dbReference type="InterPro" id="IPR013785">
    <property type="entry name" value="Aldolase_TIM"/>
</dbReference>
<dbReference type="Pfam" id="PF06969">
    <property type="entry name" value="HemN_C"/>
    <property type="match status" value="1"/>
</dbReference>
<keyword evidence="6 10" id="KW-0479">Metal-binding</keyword>
<gene>
    <name evidence="12" type="primary">yggW</name>
    <name evidence="12" type="ORF">GCM10011365_13280</name>
</gene>
<evidence type="ECO:0000256" key="1">
    <source>
        <dbReference type="ARBA" id="ARBA00001966"/>
    </source>
</evidence>
<evidence type="ECO:0000256" key="8">
    <source>
        <dbReference type="ARBA" id="ARBA00023014"/>
    </source>
</evidence>
<dbReference type="SMART" id="SM00729">
    <property type="entry name" value="Elp3"/>
    <property type="match status" value="1"/>
</dbReference>
<dbReference type="PANTHER" id="PTHR13932">
    <property type="entry name" value="COPROPORPHYRINIGEN III OXIDASE"/>
    <property type="match status" value="1"/>
</dbReference>
<organism evidence="12 13">
    <name type="scientific">Marinicella pacifica</name>
    <dbReference type="NCBI Taxonomy" id="1171543"/>
    <lineage>
        <taxon>Bacteria</taxon>
        <taxon>Pseudomonadati</taxon>
        <taxon>Pseudomonadota</taxon>
        <taxon>Gammaproteobacteria</taxon>
        <taxon>Lysobacterales</taxon>
        <taxon>Marinicellaceae</taxon>
        <taxon>Marinicella</taxon>
    </lineage>
</organism>
<dbReference type="GO" id="GO:0004109">
    <property type="term" value="F:coproporphyrinogen oxidase activity"/>
    <property type="evidence" value="ECO:0007669"/>
    <property type="project" value="InterPro"/>
</dbReference>
<comment type="caution">
    <text evidence="12">The sequence shown here is derived from an EMBL/GenBank/DDBJ whole genome shotgun (WGS) entry which is preliminary data.</text>
</comment>
<keyword evidence="10" id="KW-0004">4Fe-4S</keyword>
<dbReference type="AlphaFoldDB" id="A0A917FMX3"/>
<dbReference type="SFLD" id="SFLDF00288">
    <property type="entry name" value="HemN-like__clustered_with_nucl"/>
    <property type="match status" value="1"/>
</dbReference>
<dbReference type="InterPro" id="IPR058240">
    <property type="entry name" value="rSAM_sf"/>
</dbReference>
<evidence type="ECO:0000256" key="10">
    <source>
        <dbReference type="RuleBase" id="RU364116"/>
    </source>
</evidence>
<evidence type="ECO:0000256" key="9">
    <source>
        <dbReference type="ARBA" id="ARBA00023186"/>
    </source>
</evidence>
<dbReference type="CDD" id="cd01335">
    <property type="entry name" value="Radical_SAM"/>
    <property type="match status" value="1"/>
</dbReference>
<dbReference type="SFLD" id="SFLDG01065">
    <property type="entry name" value="anaerobic_coproporphyrinogen-I"/>
    <property type="match status" value="1"/>
</dbReference>
<dbReference type="SFLD" id="SFLDF00562">
    <property type="entry name" value="HemN-like__clustered_with_heat"/>
    <property type="match status" value="1"/>
</dbReference>
<protein>
    <recommendedName>
        <fullName evidence="3 10">Heme chaperone HemW</fullName>
    </recommendedName>
</protein>
<evidence type="ECO:0000256" key="6">
    <source>
        <dbReference type="ARBA" id="ARBA00022723"/>
    </source>
</evidence>
<keyword evidence="13" id="KW-1185">Reference proteome</keyword>
<dbReference type="Pfam" id="PF04055">
    <property type="entry name" value="Radical_SAM"/>
    <property type="match status" value="1"/>
</dbReference>
<sequence length="382" mass="43331">MITPPKLSLYIHFPWCVQKCPYCDFNSHQLKTDLDEATYVDALLTDLEQDLPLIWGRTINTIFMGGGTPSLFSAQSMQRLLSGIRALLPIRPDAEITMEVNPGSQEFDDLSAYRQAGINRLSFGVQSLDNNQLRVLGRIHNADQAIKAIDKAQQAGFDNFNTDLMFALPNQSLSDARNDLQALLDLSPPHVSYYQLTLEPNTLFAVKPPTGIPDEGLQQDMYFQGQDILAEAGYQQYEVSAYAGNDNPAEHNLNYWRFGDYLGIGAGAHSKITQGHNGEIIRLVKQKHPQMYLNKVHQPERIIEQKTLNKNDLLFEFLLNHLRLKEPIPLKRFHERTGLDVTSLTTLFKESVPENWYRLNDQSITLTETGFLNSDVILQQLL</sequence>
<dbReference type="SUPFAM" id="SSF102114">
    <property type="entry name" value="Radical SAM enzymes"/>
    <property type="match status" value="1"/>
</dbReference>
<name>A0A917FMX3_9GAMM</name>
<evidence type="ECO:0000256" key="2">
    <source>
        <dbReference type="ARBA" id="ARBA00006100"/>
    </source>
</evidence>
<evidence type="ECO:0000259" key="11">
    <source>
        <dbReference type="PROSITE" id="PS51918"/>
    </source>
</evidence>
<dbReference type="Proteomes" id="UP000605253">
    <property type="component" value="Unassembled WGS sequence"/>
</dbReference>
<comment type="cofactor">
    <cofactor evidence="1">
        <name>[4Fe-4S] cluster</name>
        <dbReference type="ChEBI" id="CHEBI:49883"/>
    </cofactor>
</comment>
<proteinExistence type="inferred from homology"/>
<keyword evidence="8 10" id="KW-0411">Iron-sulfur</keyword>
<feature type="domain" description="Radical SAM core" evidence="11">
    <location>
        <begin position="1"/>
        <end position="235"/>
    </location>
</feature>
<accession>A0A917FMX3</accession>
<keyword evidence="7 10" id="KW-0408">Iron</keyword>
<dbReference type="SFLD" id="SFLDS00029">
    <property type="entry name" value="Radical_SAM"/>
    <property type="match status" value="1"/>
</dbReference>
<dbReference type="InterPro" id="IPR006638">
    <property type="entry name" value="Elp3/MiaA/NifB-like_rSAM"/>
</dbReference>